<proteinExistence type="predicted"/>
<dbReference type="Proteomes" id="UP001150238">
    <property type="component" value="Unassembled WGS sequence"/>
</dbReference>
<evidence type="ECO:0000256" key="1">
    <source>
        <dbReference type="SAM" id="Phobius"/>
    </source>
</evidence>
<feature type="transmembrane region" description="Helical" evidence="1">
    <location>
        <begin position="376"/>
        <end position="395"/>
    </location>
</feature>
<feature type="transmembrane region" description="Helical" evidence="1">
    <location>
        <begin position="295"/>
        <end position="315"/>
    </location>
</feature>
<feature type="transmembrane region" description="Helical" evidence="1">
    <location>
        <begin position="345"/>
        <end position="364"/>
    </location>
</feature>
<organism evidence="2 3">
    <name type="scientific">Lentinula lateritia</name>
    <dbReference type="NCBI Taxonomy" id="40482"/>
    <lineage>
        <taxon>Eukaryota</taxon>
        <taxon>Fungi</taxon>
        <taxon>Dikarya</taxon>
        <taxon>Basidiomycota</taxon>
        <taxon>Agaricomycotina</taxon>
        <taxon>Agaricomycetes</taxon>
        <taxon>Agaricomycetidae</taxon>
        <taxon>Agaricales</taxon>
        <taxon>Marasmiineae</taxon>
        <taxon>Omphalotaceae</taxon>
        <taxon>Lentinula</taxon>
    </lineage>
</organism>
<feature type="transmembrane region" description="Helical" evidence="1">
    <location>
        <begin position="87"/>
        <end position="109"/>
    </location>
</feature>
<feature type="transmembrane region" description="Helical" evidence="1">
    <location>
        <begin position="407"/>
        <end position="433"/>
    </location>
</feature>
<dbReference type="AlphaFoldDB" id="A0A9W9A6S4"/>
<dbReference type="PANTHER" id="PTHR35043:SF7">
    <property type="entry name" value="TRANSCRIPTION FACTOR DOMAIN-CONTAINING PROTEIN"/>
    <property type="match status" value="1"/>
</dbReference>
<evidence type="ECO:0000313" key="3">
    <source>
        <dbReference type="Proteomes" id="UP001150238"/>
    </source>
</evidence>
<evidence type="ECO:0000313" key="2">
    <source>
        <dbReference type="EMBL" id="KAJ4475921.1"/>
    </source>
</evidence>
<feature type="transmembrane region" description="Helical" evidence="1">
    <location>
        <begin position="207"/>
        <end position="230"/>
    </location>
</feature>
<name>A0A9W9A6S4_9AGAR</name>
<sequence length="453" mass="51534">MLIPIIPVFGISSLKATLVQANVTSFAMLPGSSADTGDSCDDIHHCRTFLQIFWSCISVLVACTWVSVHPNLPASNEGFWRILWRRISLMIVALIAPEMLVLWAARQWYAARKLTRRCKGWTETHAHFALMGGFASFDGSEFNSILRYSGDPRPPDDSLESYIDLISLFKAEEIQDRSHSDALAKFLAIGQTGWFVVQLVARRVENLSITVLEIMTVAFAAMNVMIYIFWWNKPQGVRYPIHIQNQNSNRNLDDVKTSPSPEPQPDTLEWLQNIITNDLIWFNVKFESAGMPLKIFLCVTFPAIKFFVIVINVVFDEDPEVDPLEKISSFERVVKLEPSWHQDKVIAYSAAMIFGAIHCAAWAFKFPTQVEQTLWRIFSLIVTFVPLALICTDLWKDKLDGHIENIVSIILCFVVFFYVLARLGLIVQAFLALRSLPTNSFAIVEWVNFLPHI</sequence>
<keyword evidence="1" id="KW-1133">Transmembrane helix</keyword>
<gene>
    <name evidence="2" type="ORF">C8J55DRAFT_121878</name>
</gene>
<dbReference type="PANTHER" id="PTHR35043">
    <property type="entry name" value="TRANSCRIPTION FACTOR DOMAIN-CONTAINING PROTEIN"/>
    <property type="match status" value="1"/>
</dbReference>
<protein>
    <submittedName>
        <fullName evidence="2">Uncharacterized protein</fullName>
    </submittedName>
</protein>
<accession>A0A9W9A6S4</accession>
<reference evidence="2" key="2">
    <citation type="journal article" date="2023" name="Proc. Natl. Acad. Sci. U.S.A.">
        <title>A global phylogenomic analysis of the shiitake genus Lentinula.</title>
        <authorList>
            <person name="Sierra-Patev S."/>
            <person name="Min B."/>
            <person name="Naranjo-Ortiz M."/>
            <person name="Looney B."/>
            <person name="Konkel Z."/>
            <person name="Slot J.C."/>
            <person name="Sakamoto Y."/>
            <person name="Steenwyk J.L."/>
            <person name="Rokas A."/>
            <person name="Carro J."/>
            <person name="Camarero S."/>
            <person name="Ferreira P."/>
            <person name="Molpeceres G."/>
            <person name="Ruiz-Duenas F.J."/>
            <person name="Serrano A."/>
            <person name="Henrissat B."/>
            <person name="Drula E."/>
            <person name="Hughes K.W."/>
            <person name="Mata J.L."/>
            <person name="Ishikawa N.K."/>
            <person name="Vargas-Isla R."/>
            <person name="Ushijima S."/>
            <person name="Smith C.A."/>
            <person name="Donoghue J."/>
            <person name="Ahrendt S."/>
            <person name="Andreopoulos W."/>
            <person name="He G."/>
            <person name="LaButti K."/>
            <person name="Lipzen A."/>
            <person name="Ng V."/>
            <person name="Riley R."/>
            <person name="Sandor L."/>
            <person name="Barry K."/>
            <person name="Martinez A.T."/>
            <person name="Xiao Y."/>
            <person name="Gibbons J.G."/>
            <person name="Terashima K."/>
            <person name="Grigoriev I.V."/>
            <person name="Hibbett D."/>
        </authorList>
    </citation>
    <scope>NUCLEOTIDE SEQUENCE</scope>
    <source>
        <strain evidence="2">Sp2 HRB7682 ss15</strain>
    </source>
</reference>
<feature type="transmembrane region" description="Helical" evidence="1">
    <location>
        <begin position="49"/>
        <end position="67"/>
    </location>
</feature>
<keyword evidence="1" id="KW-0472">Membrane</keyword>
<reference evidence="2" key="1">
    <citation type="submission" date="2022-08" db="EMBL/GenBank/DDBJ databases">
        <authorList>
            <consortium name="DOE Joint Genome Institute"/>
            <person name="Min B."/>
            <person name="Riley R."/>
            <person name="Sierra-Patev S."/>
            <person name="Naranjo-Ortiz M."/>
            <person name="Looney B."/>
            <person name="Konkel Z."/>
            <person name="Slot J.C."/>
            <person name="Sakamoto Y."/>
            <person name="Steenwyk J.L."/>
            <person name="Rokas A."/>
            <person name="Carro J."/>
            <person name="Camarero S."/>
            <person name="Ferreira P."/>
            <person name="Molpeceres G."/>
            <person name="Ruiz-Duenas F.J."/>
            <person name="Serrano A."/>
            <person name="Henrissat B."/>
            <person name="Drula E."/>
            <person name="Hughes K.W."/>
            <person name="Mata J.L."/>
            <person name="Ishikawa N.K."/>
            <person name="Vargas-Isla R."/>
            <person name="Ushijima S."/>
            <person name="Smith C.A."/>
            <person name="Ahrendt S."/>
            <person name="Andreopoulos W."/>
            <person name="He G."/>
            <person name="Labutti K."/>
            <person name="Lipzen A."/>
            <person name="Ng V."/>
            <person name="Sandor L."/>
            <person name="Barry K."/>
            <person name="Martinez A.T."/>
            <person name="Xiao Y."/>
            <person name="Gibbons J.G."/>
            <person name="Terashima K."/>
            <person name="Hibbett D.S."/>
            <person name="Grigoriev I.V."/>
        </authorList>
    </citation>
    <scope>NUCLEOTIDE SEQUENCE</scope>
    <source>
        <strain evidence="2">Sp2 HRB7682 ss15</strain>
    </source>
</reference>
<keyword evidence="1" id="KW-0812">Transmembrane</keyword>
<comment type="caution">
    <text evidence="2">The sequence shown here is derived from an EMBL/GenBank/DDBJ whole genome shotgun (WGS) entry which is preliminary data.</text>
</comment>
<dbReference type="EMBL" id="JANVFS010000021">
    <property type="protein sequence ID" value="KAJ4475921.1"/>
    <property type="molecule type" value="Genomic_DNA"/>
</dbReference>